<proteinExistence type="predicted"/>
<feature type="signal peptide" evidence="1">
    <location>
        <begin position="1"/>
        <end position="26"/>
    </location>
</feature>
<dbReference type="InterPro" id="IPR006311">
    <property type="entry name" value="TAT_signal"/>
</dbReference>
<evidence type="ECO:0000256" key="1">
    <source>
        <dbReference type="SAM" id="SignalP"/>
    </source>
</evidence>
<keyword evidence="1" id="KW-0732">Signal</keyword>
<dbReference type="Proteomes" id="UP001204621">
    <property type="component" value="Unassembled WGS sequence"/>
</dbReference>
<evidence type="ECO:0000313" key="2">
    <source>
        <dbReference type="EMBL" id="MCS0657125.1"/>
    </source>
</evidence>
<dbReference type="InterPro" id="IPR027056">
    <property type="entry name" value="Gluconate_2DH_su3"/>
</dbReference>
<organism evidence="2 3">
    <name type="scientific">Massilia terrae</name>
    <dbReference type="NCBI Taxonomy" id="1811224"/>
    <lineage>
        <taxon>Bacteria</taxon>
        <taxon>Pseudomonadati</taxon>
        <taxon>Pseudomonadota</taxon>
        <taxon>Betaproteobacteria</taxon>
        <taxon>Burkholderiales</taxon>
        <taxon>Oxalobacteraceae</taxon>
        <taxon>Telluria group</taxon>
        <taxon>Massilia</taxon>
    </lineage>
</organism>
<dbReference type="PROSITE" id="PS51318">
    <property type="entry name" value="TAT"/>
    <property type="match status" value="1"/>
</dbReference>
<protein>
    <submittedName>
        <fullName evidence="2">Gluconate 2-dehydrogenase subunit 3 family protein</fullName>
    </submittedName>
</protein>
<sequence length="181" mass="19616">MHRRDLLKLIAAATGCALVGTERALAAPAAGAAFSAHDIAMLDEIAETIIPRTDTPGAKDAGVGPFIARYAHTCYEPAQLRSLQQGIGNIEAAMRAQSRVGFRQASPAQRHALLSDLDREAKQQANDPARPAPHYFTLMKQLTLLGFFTSEPGSTRVLRYRPVPGKYRGCVPYKKGESSWA</sequence>
<evidence type="ECO:0000313" key="3">
    <source>
        <dbReference type="Proteomes" id="UP001204621"/>
    </source>
</evidence>
<reference evidence="2 3" key="1">
    <citation type="submission" date="2022-08" db="EMBL/GenBank/DDBJ databases">
        <title>Reclassification of Massilia species as members of the genera Telluria, Duganella, Pseudoduganella, Mokoshia gen. nov. and Zemynaea gen. nov. using orthogonal and non-orthogonal genome-based approaches.</title>
        <authorList>
            <person name="Bowman J.P."/>
        </authorList>
    </citation>
    <scope>NUCLEOTIDE SEQUENCE [LARGE SCALE GENOMIC DNA]</scope>
    <source>
        <strain evidence="2 3">JCM 31606</strain>
    </source>
</reference>
<name>A0ABT2CV98_9BURK</name>
<feature type="chain" id="PRO_5045327065" evidence="1">
    <location>
        <begin position="27"/>
        <end position="181"/>
    </location>
</feature>
<dbReference type="EMBL" id="JANUGU010000001">
    <property type="protein sequence ID" value="MCS0657125.1"/>
    <property type="molecule type" value="Genomic_DNA"/>
</dbReference>
<comment type="caution">
    <text evidence="2">The sequence shown here is derived from an EMBL/GenBank/DDBJ whole genome shotgun (WGS) entry which is preliminary data.</text>
</comment>
<dbReference type="RefSeq" id="WP_258810283.1">
    <property type="nucleotide sequence ID" value="NZ_JANUGU010000001.1"/>
</dbReference>
<dbReference type="Pfam" id="PF13618">
    <property type="entry name" value="Gluconate_2-dh3"/>
    <property type="match status" value="1"/>
</dbReference>
<keyword evidence="3" id="KW-1185">Reference proteome</keyword>
<gene>
    <name evidence="2" type="ORF">NX778_03500</name>
</gene>
<accession>A0ABT2CV98</accession>